<keyword evidence="2" id="KW-0813">Transport</keyword>
<feature type="transmembrane region" description="Helical" evidence="8">
    <location>
        <begin position="223"/>
        <end position="243"/>
    </location>
</feature>
<dbReference type="Gene3D" id="1.20.1250.20">
    <property type="entry name" value="MFS general substrate transporter like domains"/>
    <property type="match status" value="1"/>
</dbReference>
<proteinExistence type="predicted"/>
<keyword evidence="4 8" id="KW-0812">Transmembrane</keyword>
<dbReference type="InterPro" id="IPR036259">
    <property type="entry name" value="MFS_trans_sf"/>
</dbReference>
<evidence type="ECO:0000256" key="7">
    <source>
        <dbReference type="SAM" id="MobiDB-lite"/>
    </source>
</evidence>
<comment type="subcellular location">
    <subcellularLocation>
        <location evidence="1">Cell membrane</location>
        <topology evidence="1">Multi-pass membrane protein</topology>
    </subcellularLocation>
</comment>
<comment type="caution">
    <text evidence="10">The sequence shown here is derived from an EMBL/GenBank/DDBJ whole genome shotgun (WGS) entry which is preliminary data.</text>
</comment>
<evidence type="ECO:0000256" key="8">
    <source>
        <dbReference type="SAM" id="Phobius"/>
    </source>
</evidence>
<organism evidence="10 11">
    <name type="scientific">Actinomadura napierensis</name>
    <dbReference type="NCBI Taxonomy" id="267854"/>
    <lineage>
        <taxon>Bacteria</taxon>
        <taxon>Bacillati</taxon>
        <taxon>Actinomycetota</taxon>
        <taxon>Actinomycetes</taxon>
        <taxon>Streptosporangiales</taxon>
        <taxon>Thermomonosporaceae</taxon>
        <taxon>Actinomadura</taxon>
    </lineage>
</organism>
<feature type="transmembrane region" description="Helical" evidence="8">
    <location>
        <begin position="192"/>
        <end position="211"/>
    </location>
</feature>
<dbReference type="PANTHER" id="PTHR23513:SF11">
    <property type="entry name" value="STAPHYLOFERRIN A TRANSPORTER"/>
    <property type="match status" value="1"/>
</dbReference>
<evidence type="ECO:0000313" key="11">
    <source>
        <dbReference type="Proteomes" id="UP001501020"/>
    </source>
</evidence>
<dbReference type="Pfam" id="PF05977">
    <property type="entry name" value="MFS_3"/>
    <property type="match status" value="1"/>
</dbReference>
<dbReference type="CDD" id="cd06173">
    <property type="entry name" value="MFS_MefA_like"/>
    <property type="match status" value="1"/>
</dbReference>
<sequence length="560" mass="58742">MTSANDGPDEPDGAPARGARSGRPARPGAALPVAPRARRRRPAPRTSPRFPHSPFHPAGRSDAAAPPPHVEDVARGQRAGSPSGAFQKPGAETSPETPAEPDGAQAEASEAVVAAETDSVAAEPPQAAEPSDDAAPADEAEEQSRGGMFRSLRTRNYRLYAGGQVVSNTGTWMQRVAQDWLVLDLAHNNGTALGITTGLQFLPLLLFGLWGGVIADRYPKRRVLMMTQVSMGALALILGVLTVTGHAQVWHVYLLAFGLGLATVVDNPTRQSFVIEMVGKSDLPNAIALNSATFNGARLLGPAVAGVLIAVIGTGPVFLVNAASFGAVLLGLYAMRESELYAAATVKRAKGQLREGLRYVRGRRDLVLVLVMIGFVATFGMNFQMTTALVAKEVFHTGASSFGLASSMLALGALTGALFAARRVAKPRLRLLLIAAMTFGVMETAAGLAPTYWSFLVLLVPAGIALMTFTTSANATMQLGVQPEMRGRVMGLYMFVFMGTNPLGAPTVGWMAEHFGPRLSIVLGGLVSMATAAVVALLAAPRGSIRPALARLCRVPVAGR</sequence>
<feature type="transmembrane region" description="Helical" evidence="8">
    <location>
        <begin position="455"/>
        <end position="477"/>
    </location>
</feature>
<dbReference type="PANTHER" id="PTHR23513">
    <property type="entry name" value="INTEGRAL MEMBRANE EFFLUX PROTEIN-RELATED"/>
    <property type="match status" value="1"/>
</dbReference>
<evidence type="ECO:0000259" key="9">
    <source>
        <dbReference type="PROSITE" id="PS50850"/>
    </source>
</evidence>
<dbReference type="InterPro" id="IPR010290">
    <property type="entry name" value="TM_effector"/>
</dbReference>
<evidence type="ECO:0000256" key="5">
    <source>
        <dbReference type="ARBA" id="ARBA00022989"/>
    </source>
</evidence>
<feature type="transmembrane region" description="Helical" evidence="8">
    <location>
        <begin position="489"/>
        <end position="512"/>
    </location>
</feature>
<dbReference type="EMBL" id="BAAAMR010000017">
    <property type="protein sequence ID" value="GAA2131908.1"/>
    <property type="molecule type" value="Genomic_DNA"/>
</dbReference>
<keyword evidence="11" id="KW-1185">Reference proteome</keyword>
<reference evidence="11" key="1">
    <citation type="journal article" date="2019" name="Int. J. Syst. Evol. Microbiol.">
        <title>The Global Catalogue of Microorganisms (GCM) 10K type strain sequencing project: providing services to taxonomists for standard genome sequencing and annotation.</title>
        <authorList>
            <consortium name="The Broad Institute Genomics Platform"/>
            <consortium name="The Broad Institute Genome Sequencing Center for Infectious Disease"/>
            <person name="Wu L."/>
            <person name="Ma J."/>
        </authorList>
    </citation>
    <scope>NUCLEOTIDE SEQUENCE [LARGE SCALE GENOMIC DNA]</scope>
    <source>
        <strain evidence="11">JCM 13850</strain>
    </source>
</reference>
<feature type="compositionally biased region" description="Low complexity" evidence="7">
    <location>
        <begin position="104"/>
        <end position="129"/>
    </location>
</feature>
<evidence type="ECO:0000256" key="1">
    <source>
        <dbReference type="ARBA" id="ARBA00004651"/>
    </source>
</evidence>
<evidence type="ECO:0000256" key="6">
    <source>
        <dbReference type="ARBA" id="ARBA00023136"/>
    </source>
</evidence>
<protein>
    <recommendedName>
        <fullName evidence="9">Major facilitator superfamily (MFS) profile domain-containing protein</fullName>
    </recommendedName>
</protein>
<keyword evidence="5 8" id="KW-1133">Transmembrane helix</keyword>
<feature type="transmembrane region" description="Helical" evidence="8">
    <location>
        <begin position="431"/>
        <end position="449"/>
    </location>
</feature>
<gene>
    <name evidence="10" type="ORF">GCM10009727_24520</name>
</gene>
<feature type="transmembrane region" description="Helical" evidence="8">
    <location>
        <begin position="397"/>
        <end position="419"/>
    </location>
</feature>
<dbReference type="PROSITE" id="PS50850">
    <property type="entry name" value="MFS"/>
    <property type="match status" value="1"/>
</dbReference>
<evidence type="ECO:0000256" key="3">
    <source>
        <dbReference type="ARBA" id="ARBA00022475"/>
    </source>
</evidence>
<accession>A0ABP5KFS3</accession>
<evidence type="ECO:0000256" key="2">
    <source>
        <dbReference type="ARBA" id="ARBA00022448"/>
    </source>
</evidence>
<evidence type="ECO:0000256" key="4">
    <source>
        <dbReference type="ARBA" id="ARBA00022692"/>
    </source>
</evidence>
<dbReference type="InterPro" id="IPR020846">
    <property type="entry name" value="MFS_dom"/>
</dbReference>
<feature type="compositionally biased region" description="Acidic residues" evidence="7">
    <location>
        <begin position="130"/>
        <end position="141"/>
    </location>
</feature>
<evidence type="ECO:0000313" key="10">
    <source>
        <dbReference type="EMBL" id="GAA2131908.1"/>
    </source>
</evidence>
<feature type="domain" description="Major facilitator superfamily (MFS) profile" evidence="9">
    <location>
        <begin position="319"/>
        <end position="560"/>
    </location>
</feature>
<feature type="transmembrane region" description="Helical" evidence="8">
    <location>
        <begin position="518"/>
        <end position="540"/>
    </location>
</feature>
<dbReference type="Proteomes" id="UP001501020">
    <property type="component" value="Unassembled WGS sequence"/>
</dbReference>
<dbReference type="SUPFAM" id="SSF103473">
    <property type="entry name" value="MFS general substrate transporter"/>
    <property type="match status" value="1"/>
</dbReference>
<keyword evidence="6 8" id="KW-0472">Membrane</keyword>
<keyword evidence="3" id="KW-1003">Cell membrane</keyword>
<feature type="region of interest" description="Disordered" evidence="7">
    <location>
        <begin position="1"/>
        <end position="148"/>
    </location>
</feature>
<feature type="transmembrane region" description="Helical" evidence="8">
    <location>
        <begin position="366"/>
        <end position="385"/>
    </location>
</feature>
<name>A0ABP5KFS3_9ACTN</name>
<feature type="compositionally biased region" description="Low complexity" evidence="7">
    <location>
        <begin position="13"/>
        <end position="35"/>
    </location>
</feature>